<dbReference type="Gene3D" id="1.10.510.10">
    <property type="entry name" value="Transferase(Phosphotransferase) domain 1"/>
    <property type="match status" value="1"/>
</dbReference>
<proteinExistence type="inferred from homology"/>
<feature type="compositionally biased region" description="Basic and acidic residues" evidence="14">
    <location>
        <begin position="321"/>
        <end position="340"/>
    </location>
</feature>
<keyword evidence="7" id="KW-0418">Kinase</keyword>
<evidence type="ECO:0000256" key="2">
    <source>
        <dbReference type="ARBA" id="ARBA00006485"/>
    </source>
</evidence>
<dbReference type="SUPFAM" id="SSF56112">
    <property type="entry name" value="Protein kinase-like (PK-like)"/>
    <property type="match status" value="1"/>
</dbReference>
<comment type="catalytic activity">
    <reaction evidence="12">
        <text>L-seryl-[protein] + ATP = O-phospho-L-seryl-[protein] + ADP + H(+)</text>
        <dbReference type="Rhea" id="RHEA:17989"/>
        <dbReference type="Rhea" id="RHEA-COMP:9863"/>
        <dbReference type="Rhea" id="RHEA-COMP:11604"/>
        <dbReference type="ChEBI" id="CHEBI:15378"/>
        <dbReference type="ChEBI" id="CHEBI:29999"/>
        <dbReference type="ChEBI" id="CHEBI:30616"/>
        <dbReference type="ChEBI" id="CHEBI:83421"/>
        <dbReference type="ChEBI" id="CHEBI:456216"/>
        <dbReference type="EC" id="2.7.11.22"/>
    </reaction>
</comment>
<feature type="compositionally biased region" description="Basic and acidic residues" evidence="14">
    <location>
        <begin position="653"/>
        <end position="663"/>
    </location>
</feature>
<accession>A0A9N7UVG9</accession>
<dbReference type="EMBL" id="CADEAL010002082">
    <property type="protein sequence ID" value="CAB1437888.1"/>
    <property type="molecule type" value="Genomic_DNA"/>
</dbReference>
<dbReference type="FunFam" id="3.30.200.20:FF:000049">
    <property type="entry name" value="cyclin-dependent kinase-like 1 isoform X1"/>
    <property type="match status" value="1"/>
</dbReference>
<sequence>MERYQSLGLLGEGSYGSVLKCRHRDSGRLVAIKKFVDSDDDKTVKKIALREIKLLRHLRHVNLVDLLEVWRRRRRWYLVFEFVERTLLEDLELHRGGLDLDTSRQYLYQVLRATAFCHQQNIIHRDIKPENVLISQGGVVKLCDFGFARTLVDDVFTDYVSTRWYRAPELLVGDIRYGKPVDVWAVGCLLLEMFTGQPLFPGDSDLDQIHHITRCFGHLTARHQELFYRNPVFSGVRLPECYGQVLLSQRFPSVPPAAVDLAQSCLQMDPERRAHCSELLEHPLFTQDSFHLRFLNELNAKIQKDHRENSNLPKITKTPRRQKEERNEQNQRSKKQLEDTTKLQRGVSSYIAWTLQINSIHLHHLLLRPPLLCSSPVLHSSAPPPVLHSSAPPPVLHSSAPPPVLHSSAPPPVLHSSAPPPVLHSSAPPPVLHSSAPPPSSTPLLLPPSSTPLLLPPSSTPLLLPPSSTPLLLPPSSTPLLLPPSSTPLVPSVSWLVSDHLRLGTALRDGNQGLRSVDNMKPRGLVCSRRVEPSQWRHVPASLTSKVTGHTGITERLLVDRWNSSGVVLNRKKSDVHFPDLRKGRDGWYKNSLSGNIRLMETGGVPVLDHRSLIQHPELLWLHHVELHDTSGKHNNGFTTETRTDMASPSGGQRDRQDNQRPS</sequence>
<name>A0A9N7UVG9_PLEPL</name>
<dbReference type="Proteomes" id="UP001153269">
    <property type="component" value="Unassembled WGS sequence"/>
</dbReference>
<dbReference type="InterPro" id="IPR050117">
    <property type="entry name" value="MAPK"/>
</dbReference>
<comment type="similarity">
    <text evidence="3">Belongs to the protein kinase superfamily. CMGC Ser/Thr protein kinase family. MAP kinase subfamily.</text>
</comment>
<keyword evidence="4" id="KW-0723">Serine/threonine-protein kinase</keyword>
<comment type="cofactor">
    <cofactor evidence="1">
        <name>Mg(2+)</name>
        <dbReference type="ChEBI" id="CHEBI:18420"/>
    </cofactor>
</comment>
<dbReference type="InterPro" id="IPR008271">
    <property type="entry name" value="Ser/Thr_kinase_AS"/>
</dbReference>
<dbReference type="GO" id="GO:0004707">
    <property type="term" value="F:MAP kinase activity"/>
    <property type="evidence" value="ECO:0007669"/>
    <property type="project" value="UniProtKB-EC"/>
</dbReference>
<evidence type="ECO:0000256" key="14">
    <source>
        <dbReference type="SAM" id="MobiDB-lite"/>
    </source>
</evidence>
<feature type="binding site" evidence="13">
    <location>
        <position position="34"/>
    </location>
    <ligand>
        <name>ATP</name>
        <dbReference type="ChEBI" id="CHEBI:30616"/>
    </ligand>
</feature>
<gene>
    <name evidence="16" type="ORF">PLEPLA_LOCUS25875</name>
</gene>
<evidence type="ECO:0000256" key="12">
    <source>
        <dbReference type="ARBA" id="ARBA00048367"/>
    </source>
</evidence>
<dbReference type="GO" id="GO:0005524">
    <property type="term" value="F:ATP binding"/>
    <property type="evidence" value="ECO:0007669"/>
    <property type="project" value="UniProtKB-UniRule"/>
</dbReference>
<dbReference type="GO" id="GO:0004693">
    <property type="term" value="F:cyclin-dependent protein serine/threonine kinase activity"/>
    <property type="evidence" value="ECO:0007669"/>
    <property type="project" value="UniProtKB-EC"/>
</dbReference>
<dbReference type="Pfam" id="PF00069">
    <property type="entry name" value="Pkinase"/>
    <property type="match status" value="1"/>
</dbReference>
<comment type="caution">
    <text evidence="16">The sequence shown here is derived from an EMBL/GenBank/DDBJ whole genome shotgun (WGS) entry which is preliminary data.</text>
</comment>
<dbReference type="PROSITE" id="PS00107">
    <property type="entry name" value="PROTEIN_KINASE_ATP"/>
    <property type="match status" value="1"/>
</dbReference>
<comment type="catalytic activity">
    <reaction evidence="11">
        <text>L-seryl-[protein] + ATP = O-phospho-L-seryl-[protein] + ADP + H(+)</text>
        <dbReference type="Rhea" id="RHEA:17989"/>
        <dbReference type="Rhea" id="RHEA-COMP:9863"/>
        <dbReference type="Rhea" id="RHEA-COMP:11604"/>
        <dbReference type="ChEBI" id="CHEBI:15378"/>
        <dbReference type="ChEBI" id="CHEBI:29999"/>
        <dbReference type="ChEBI" id="CHEBI:30616"/>
        <dbReference type="ChEBI" id="CHEBI:83421"/>
        <dbReference type="ChEBI" id="CHEBI:456216"/>
        <dbReference type="EC" id="2.7.11.24"/>
    </reaction>
</comment>
<dbReference type="InterPro" id="IPR011009">
    <property type="entry name" value="Kinase-like_dom_sf"/>
</dbReference>
<keyword evidence="6 13" id="KW-0547">Nucleotide-binding</keyword>
<feature type="region of interest" description="Disordered" evidence="14">
    <location>
        <begin position="632"/>
        <end position="663"/>
    </location>
</feature>
<evidence type="ECO:0000256" key="3">
    <source>
        <dbReference type="ARBA" id="ARBA00008832"/>
    </source>
</evidence>
<dbReference type="SMART" id="SM00220">
    <property type="entry name" value="S_TKc"/>
    <property type="match status" value="1"/>
</dbReference>
<evidence type="ECO:0000256" key="11">
    <source>
        <dbReference type="ARBA" id="ARBA00048312"/>
    </source>
</evidence>
<dbReference type="PANTHER" id="PTHR24055">
    <property type="entry name" value="MITOGEN-ACTIVATED PROTEIN KINASE"/>
    <property type="match status" value="1"/>
</dbReference>
<reference evidence="16" key="1">
    <citation type="submission" date="2020-03" db="EMBL/GenBank/DDBJ databases">
        <authorList>
            <person name="Weist P."/>
        </authorList>
    </citation>
    <scope>NUCLEOTIDE SEQUENCE</scope>
</reference>
<evidence type="ECO:0000256" key="9">
    <source>
        <dbReference type="ARBA" id="ARBA00047592"/>
    </source>
</evidence>
<evidence type="ECO:0000256" key="8">
    <source>
        <dbReference type="ARBA" id="ARBA00022840"/>
    </source>
</evidence>
<evidence type="ECO:0000256" key="7">
    <source>
        <dbReference type="ARBA" id="ARBA00022777"/>
    </source>
</evidence>
<comment type="catalytic activity">
    <reaction evidence="10">
        <text>L-threonyl-[protein] + ATP = O-phospho-L-threonyl-[protein] + ADP + H(+)</text>
        <dbReference type="Rhea" id="RHEA:46608"/>
        <dbReference type="Rhea" id="RHEA-COMP:11060"/>
        <dbReference type="Rhea" id="RHEA-COMP:11605"/>
        <dbReference type="ChEBI" id="CHEBI:15378"/>
        <dbReference type="ChEBI" id="CHEBI:30013"/>
        <dbReference type="ChEBI" id="CHEBI:30616"/>
        <dbReference type="ChEBI" id="CHEBI:61977"/>
        <dbReference type="ChEBI" id="CHEBI:456216"/>
        <dbReference type="EC" id="2.7.11.22"/>
    </reaction>
</comment>
<organism evidence="16 17">
    <name type="scientific">Pleuronectes platessa</name>
    <name type="common">European plaice</name>
    <dbReference type="NCBI Taxonomy" id="8262"/>
    <lineage>
        <taxon>Eukaryota</taxon>
        <taxon>Metazoa</taxon>
        <taxon>Chordata</taxon>
        <taxon>Craniata</taxon>
        <taxon>Vertebrata</taxon>
        <taxon>Euteleostomi</taxon>
        <taxon>Actinopterygii</taxon>
        <taxon>Neopterygii</taxon>
        <taxon>Teleostei</taxon>
        <taxon>Neoteleostei</taxon>
        <taxon>Acanthomorphata</taxon>
        <taxon>Carangaria</taxon>
        <taxon>Pleuronectiformes</taxon>
        <taxon>Pleuronectoidei</taxon>
        <taxon>Pleuronectidae</taxon>
        <taxon>Pleuronectes</taxon>
    </lineage>
</organism>
<keyword evidence="5" id="KW-0808">Transferase</keyword>
<evidence type="ECO:0000313" key="16">
    <source>
        <dbReference type="EMBL" id="CAB1437888.1"/>
    </source>
</evidence>
<comment type="catalytic activity">
    <reaction evidence="9">
        <text>L-threonyl-[protein] + ATP = O-phospho-L-threonyl-[protein] + ADP + H(+)</text>
        <dbReference type="Rhea" id="RHEA:46608"/>
        <dbReference type="Rhea" id="RHEA-COMP:11060"/>
        <dbReference type="Rhea" id="RHEA-COMP:11605"/>
        <dbReference type="ChEBI" id="CHEBI:15378"/>
        <dbReference type="ChEBI" id="CHEBI:30013"/>
        <dbReference type="ChEBI" id="CHEBI:30616"/>
        <dbReference type="ChEBI" id="CHEBI:61977"/>
        <dbReference type="ChEBI" id="CHEBI:456216"/>
        <dbReference type="EC" id="2.7.11.24"/>
    </reaction>
</comment>
<evidence type="ECO:0000256" key="10">
    <source>
        <dbReference type="ARBA" id="ARBA00047811"/>
    </source>
</evidence>
<dbReference type="AlphaFoldDB" id="A0A9N7UVG9"/>
<dbReference type="PROSITE" id="PS50011">
    <property type="entry name" value="PROTEIN_KINASE_DOM"/>
    <property type="match status" value="1"/>
</dbReference>
<evidence type="ECO:0000256" key="1">
    <source>
        <dbReference type="ARBA" id="ARBA00001946"/>
    </source>
</evidence>
<feature type="domain" description="Protein kinase" evidence="15">
    <location>
        <begin position="4"/>
        <end position="285"/>
    </location>
</feature>
<evidence type="ECO:0000256" key="5">
    <source>
        <dbReference type="ARBA" id="ARBA00022679"/>
    </source>
</evidence>
<feature type="compositionally biased region" description="Polar residues" evidence="14">
    <location>
        <begin position="633"/>
        <end position="651"/>
    </location>
</feature>
<feature type="region of interest" description="Disordered" evidence="14">
    <location>
        <begin position="389"/>
        <end position="451"/>
    </location>
</feature>
<evidence type="ECO:0000256" key="13">
    <source>
        <dbReference type="PROSITE-ProRule" id="PRU10141"/>
    </source>
</evidence>
<evidence type="ECO:0000256" key="6">
    <source>
        <dbReference type="ARBA" id="ARBA00022741"/>
    </source>
</evidence>
<evidence type="ECO:0000313" key="17">
    <source>
        <dbReference type="Proteomes" id="UP001153269"/>
    </source>
</evidence>
<dbReference type="Gene3D" id="3.30.200.20">
    <property type="entry name" value="Phosphorylase Kinase, domain 1"/>
    <property type="match status" value="1"/>
</dbReference>
<dbReference type="InterPro" id="IPR017441">
    <property type="entry name" value="Protein_kinase_ATP_BS"/>
</dbReference>
<evidence type="ECO:0000259" key="15">
    <source>
        <dbReference type="PROSITE" id="PS50011"/>
    </source>
</evidence>
<dbReference type="FunFam" id="1.10.510.10:FF:000624">
    <property type="entry name" value="Mitogen-activated protein kinase"/>
    <property type="match status" value="1"/>
</dbReference>
<keyword evidence="8 13" id="KW-0067">ATP-binding</keyword>
<comment type="similarity">
    <text evidence="2">Belongs to the protein kinase superfamily. CMGC Ser/Thr protein kinase family. CDC2/CDKX subfamily.</text>
</comment>
<dbReference type="InterPro" id="IPR000719">
    <property type="entry name" value="Prot_kinase_dom"/>
</dbReference>
<keyword evidence="17" id="KW-1185">Reference proteome</keyword>
<dbReference type="PROSITE" id="PS00108">
    <property type="entry name" value="PROTEIN_KINASE_ST"/>
    <property type="match status" value="1"/>
</dbReference>
<protein>
    <recommendedName>
        <fullName evidence="15">Protein kinase domain-containing protein</fullName>
    </recommendedName>
</protein>
<feature type="region of interest" description="Disordered" evidence="14">
    <location>
        <begin position="305"/>
        <end position="340"/>
    </location>
</feature>
<evidence type="ECO:0000256" key="4">
    <source>
        <dbReference type="ARBA" id="ARBA00022527"/>
    </source>
</evidence>